<keyword evidence="4" id="KW-0804">Transcription</keyword>
<dbReference type="InterPro" id="IPR028082">
    <property type="entry name" value="Peripla_BP_I"/>
</dbReference>
<dbReference type="AlphaFoldDB" id="A0A5C8P542"/>
<evidence type="ECO:0000313" key="7">
    <source>
        <dbReference type="Proteomes" id="UP000321548"/>
    </source>
</evidence>
<protein>
    <submittedName>
        <fullName evidence="6">Substrate-binding domain-containing protein</fullName>
    </submittedName>
</protein>
<name>A0A5C8P542_9BURK</name>
<reference evidence="6 7" key="1">
    <citation type="submission" date="2019-06" db="EMBL/GenBank/DDBJ databases">
        <title>Quisquiliibacterium sp. nov., isolated from a maize field.</title>
        <authorList>
            <person name="Lin S.-Y."/>
            <person name="Tsai C.-F."/>
            <person name="Young C.-C."/>
        </authorList>
    </citation>
    <scope>NUCLEOTIDE SEQUENCE [LARGE SCALE GENOMIC DNA]</scope>
    <source>
        <strain evidence="6 7">CC-CFT501</strain>
    </source>
</reference>
<keyword evidence="1" id="KW-0678">Repressor</keyword>
<feature type="domain" description="HTH lacI-type" evidence="5">
    <location>
        <begin position="10"/>
        <end position="64"/>
    </location>
</feature>
<dbReference type="GO" id="GO:0003700">
    <property type="term" value="F:DNA-binding transcription factor activity"/>
    <property type="evidence" value="ECO:0007669"/>
    <property type="project" value="TreeGrafter"/>
</dbReference>
<dbReference type="GO" id="GO:0000976">
    <property type="term" value="F:transcription cis-regulatory region binding"/>
    <property type="evidence" value="ECO:0007669"/>
    <property type="project" value="TreeGrafter"/>
</dbReference>
<gene>
    <name evidence="6" type="ORF">FHP08_01775</name>
</gene>
<dbReference type="SUPFAM" id="SSF53822">
    <property type="entry name" value="Periplasmic binding protein-like I"/>
    <property type="match status" value="1"/>
</dbReference>
<dbReference type="Gene3D" id="3.40.50.2300">
    <property type="match status" value="2"/>
</dbReference>
<dbReference type="RefSeq" id="WP_147702579.1">
    <property type="nucleotide sequence ID" value="NZ_VDUY01000001.1"/>
</dbReference>
<dbReference type="Pfam" id="PF13377">
    <property type="entry name" value="Peripla_BP_3"/>
    <property type="match status" value="1"/>
</dbReference>
<dbReference type="Pfam" id="PF00356">
    <property type="entry name" value="LacI"/>
    <property type="match status" value="1"/>
</dbReference>
<evidence type="ECO:0000256" key="2">
    <source>
        <dbReference type="ARBA" id="ARBA00023015"/>
    </source>
</evidence>
<keyword evidence="2" id="KW-0805">Transcription regulation</keyword>
<dbReference type="Proteomes" id="UP000321548">
    <property type="component" value="Unassembled WGS sequence"/>
</dbReference>
<evidence type="ECO:0000256" key="1">
    <source>
        <dbReference type="ARBA" id="ARBA00022491"/>
    </source>
</evidence>
<dbReference type="PANTHER" id="PTHR30146:SF95">
    <property type="entry name" value="RIBOSE OPERON REPRESSOR"/>
    <property type="match status" value="1"/>
</dbReference>
<evidence type="ECO:0000259" key="5">
    <source>
        <dbReference type="PROSITE" id="PS50932"/>
    </source>
</evidence>
<keyword evidence="3" id="KW-0238">DNA-binding</keyword>
<dbReference type="PANTHER" id="PTHR30146">
    <property type="entry name" value="LACI-RELATED TRANSCRIPTIONAL REPRESSOR"/>
    <property type="match status" value="1"/>
</dbReference>
<dbReference type="InterPro" id="IPR000843">
    <property type="entry name" value="HTH_LacI"/>
</dbReference>
<dbReference type="Gene3D" id="1.10.260.40">
    <property type="entry name" value="lambda repressor-like DNA-binding domains"/>
    <property type="match status" value="1"/>
</dbReference>
<evidence type="ECO:0000256" key="4">
    <source>
        <dbReference type="ARBA" id="ARBA00023163"/>
    </source>
</evidence>
<dbReference type="CDD" id="cd06278">
    <property type="entry name" value="PBP1_LacI-like"/>
    <property type="match status" value="1"/>
</dbReference>
<comment type="caution">
    <text evidence="6">The sequence shown here is derived from an EMBL/GenBank/DDBJ whole genome shotgun (WGS) entry which is preliminary data.</text>
</comment>
<dbReference type="EMBL" id="VDUY01000001">
    <property type="protein sequence ID" value="TXL68438.1"/>
    <property type="molecule type" value="Genomic_DNA"/>
</dbReference>
<organism evidence="6 7">
    <name type="scientific">Zeimonas arvi</name>
    <dbReference type="NCBI Taxonomy" id="2498847"/>
    <lineage>
        <taxon>Bacteria</taxon>
        <taxon>Pseudomonadati</taxon>
        <taxon>Pseudomonadota</taxon>
        <taxon>Betaproteobacteria</taxon>
        <taxon>Burkholderiales</taxon>
        <taxon>Burkholderiaceae</taxon>
        <taxon>Zeimonas</taxon>
    </lineage>
</organism>
<proteinExistence type="predicted"/>
<dbReference type="SMART" id="SM00354">
    <property type="entry name" value="HTH_LACI"/>
    <property type="match status" value="1"/>
</dbReference>
<dbReference type="OrthoDB" id="269117at2"/>
<dbReference type="InterPro" id="IPR010982">
    <property type="entry name" value="Lambda_DNA-bd_dom_sf"/>
</dbReference>
<evidence type="ECO:0000313" key="6">
    <source>
        <dbReference type="EMBL" id="TXL68438.1"/>
    </source>
</evidence>
<dbReference type="SUPFAM" id="SSF47413">
    <property type="entry name" value="lambda repressor-like DNA-binding domains"/>
    <property type="match status" value="1"/>
</dbReference>
<dbReference type="InterPro" id="IPR046335">
    <property type="entry name" value="LacI/GalR-like_sensor"/>
</dbReference>
<accession>A0A5C8P542</accession>
<sequence>MARDRRHGAVTSLDVALLAGVSQSAVSRAFTPGASVAQATRKRVFEAARELGYRPNAIARTLITRRSRIVAMVVSYLENPFYPAIVERMSQRLQRDGYHLLLFISDTEAADALLEQLMQYQVDGIVLVSATLSSALARECARIGVPVVLFNRVDAIGNVSAVASDNVEGGRIAARALLDTGHRNLAFVAGLENTSTSRDREAGFREELARHGVSRYRRAVGHYSFDGARKAARRLFSTGRPPDALFVANDHMAIAVMDTLRHELGLRVPHDVSVIGFDDAPQAAWDSYRLTTVEQAVAPMVEATVALLMDQVDRKSASARRVDVPVRLVVRDSVRGLAG</sequence>
<evidence type="ECO:0000256" key="3">
    <source>
        <dbReference type="ARBA" id="ARBA00023125"/>
    </source>
</evidence>
<keyword evidence="7" id="KW-1185">Reference proteome</keyword>
<dbReference type="CDD" id="cd01392">
    <property type="entry name" value="HTH_LacI"/>
    <property type="match status" value="1"/>
</dbReference>
<dbReference type="PROSITE" id="PS50932">
    <property type="entry name" value="HTH_LACI_2"/>
    <property type="match status" value="1"/>
</dbReference>